<protein>
    <recommendedName>
        <fullName evidence="2">GGDEF domain-containing protein</fullName>
    </recommendedName>
</protein>
<evidence type="ECO:0000313" key="4">
    <source>
        <dbReference type="Proteomes" id="UP000621500"/>
    </source>
</evidence>
<dbReference type="Gene3D" id="3.30.70.270">
    <property type="match status" value="1"/>
</dbReference>
<comment type="caution">
    <text evidence="3">The sequence shown here is derived from an EMBL/GenBank/DDBJ whole genome shotgun (WGS) entry which is preliminary data.</text>
</comment>
<organism evidence="3 4">
    <name type="scientific">Plantactinospora mayteni</name>
    <dbReference type="NCBI Taxonomy" id="566021"/>
    <lineage>
        <taxon>Bacteria</taxon>
        <taxon>Bacillati</taxon>
        <taxon>Actinomycetota</taxon>
        <taxon>Actinomycetes</taxon>
        <taxon>Micromonosporales</taxon>
        <taxon>Micromonosporaceae</taxon>
        <taxon>Plantactinospora</taxon>
    </lineage>
</organism>
<dbReference type="InterPro" id="IPR000160">
    <property type="entry name" value="GGDEF_dom"/>
</dbReference>
<sequence length="249" mass="27354">MSILAALAATAAFGFIVGRLSTRPGFRKLRSENAHLRELIDNLDIQLRLATYMAGHDRLTGLPNRSSAAKVFLIREMRGLPTVVALIDLDRFKHTNDTYGHHVGDDLLRVIAERLAQAVKSHGGTAARLAGDEFLLLLPADDDSDRVEPVAAILDLLAEPATLSTDDGEVVVHPEASAGIAVYDGNYGTFDTMLHHADVALYHAKQQRGTHRAYEPHMRMPRNARRHGPRWRDQRPADSDGQFGGEVTA</sequence>
<accession>A0ABQ4EIV6</accession>
<evidence type="ECO:0000256" key="1">
    <source>
        <dbReference type="SAM" id="MobiDB-lite"/>
    </source>
</evidence>
<dbReference type="InterPro" id="IPR043128">
    <property type="entry name" value="Rev_trsase/Diguanyl_cyclase"/>
</dbReference>
<feature type="region of interest" description="Disordered" evidence="1">
    <location>
        <begin position="222"/>
        <end position="249"/>
    </location>
</feature>
<dbReference type="PROSITE" id="PS50887">
    <property type="entry name" value="GGDEF"/>
    <property type="match status" value="1"/>
</dbReference>
<dbReference type="CDD" id="cd01949">
    <property type="entry name" value="GGDEF"/>
    <property type="match status" value="1"/>
</dbReference>
<dbReference type="PANTHER" id="PTHR46663">
    <property type="entry name" value="DIGUANYLATE CYCLASE DGCT-RELATED"/>
    <property type="match status" value="1"/>
</dbReference>
<keyword evidence="4" id="KW-1185">Reference proteome</keyword>
<gene>
    <name evidence="3" type="ORF">Pma05_11230</name>
</gene>
<reference evidence="3 4" key="1">
    <citation type="submission" date="2021-01" db="EMBL/GenBank/DDBJ databases">
        <title>Whole genome shotgun sequence of Plantactinospora mayteni NBRC 109088.</title>
        <authorList>
            <person name="Komaki H."/>
            <person name="Tamura T."/>
        </authorList>
    </citation>
    <scope>NUCLEOTIDE SEQUENCE [LARGE SCALE GENOMIC DNA]</scope>
    <source>
        <strain evidence="3 4">NBRC 109088</strain>
    </source>
</reference>
<dbReference type="NCBIfam" id="TIGR00254">
    <property type="entry name" value="GGDEF"/>
    <property type="match status" value="1"/>
</dbReference>
<dbReference type="Proteomes" id="UP000621500">
    <property type="component" value="Unassembled WGS sequence"/>
</dbReference>
<proteinExistence type="predicted"/>
<name>A0ABQ4EIV6_9ACTN</name>
<dbReference type="PANTHER" id="PTHR46663:SF2">
    <property type="entry name" value="GGDEF DOMAIN-CONTAINING PROTEIN"/>
    <property type="match status" value="1"/>
</dbReference>
<dbReference type="InterPro" id="IPR052163">
    <property type="entry name" value="DGC-Regulatory_Protein"/>
</dbReference>
<dbReference type="Pfam" id="PF00990">
    <property type="entry name" value="GGDEF"/>
    <property type="match status" value="1"/>
</dbReference>
<dbReference type="RefSeq" id="WP_203856204.1">
    <property type="nucleotide sequence ID" value="NZ_BAAAZQ010000005.1"/>
</dbReference>
<feature type="domain" description="GGDEF" evidence="2">
    <location>
        <begin position="80"/>
        <end position="218"/>
    </location>
</feature>
<evidence type="ECO:0000313" key="3">
    <source>
        <dbReference type="EMBL" id="GIG94550.1"/>
    </source>
</evidence>
<dbReference type="EMBL" id="BONX01000006">
    <property type="protein sequence ID" value="GIG94550.1"/>
    <property type="molecule type" value="Genomic_DNA"/>
</dbReference>
<dbReference type="SMART" id="SM00267">
    <property type="entry name" value="GGDEF"/>
    <property type="match status" value="1"/>
</dbReference>
<evidence type="ECO:0000259" key="2">
    <source>
        <dbReference type="PROSITE" id="PS50887"/>
    </source>
</evidence>
<dbReference type="InterPro" id="IPR029787">
    <property type="entry name" value="Nucleotide_cyclase"/>
</dbReference>
<dbReference type="SUPFAM" id="SSF55073">
    <property type="entry name" value="Nucleotide cyclase"/>
    <property type="match status" value="1"/>
</dbReference>